<name>A0ABP8DW63_9ACTN</name>
<keyword evidence="9" id="KW-0902">Two-component regulatory system</keyword>
<dbReference type="Gene3D" id="6.10.340.10">
    <property type="match status" value="1"/>
</dbReference>
<keyword evidence="15" id="KW-1185">Reference proteome</keyword>
<evidence type="ECO:0000256" key="6">
    <source>
        <dbReference type="ARBA" id="ARBA00022692"/>
    </source>
</evidence>
<proteinExistence type="predicted"/>
<dbReference type="PROSITE" id="PS50885">
    <property type="entry name" value="HAMP"/>
    <property type="match status" value="1"/>
</dbReference>
<feature type="region of interest" description="Disordered" evidence="10">
    <location>
        <begin position="664"/>
        <end position="687"/>
    </location>
</feature>
<accession>A0ABP8DW63</accession>
<dbReference type="Pfam" id="PF00672">
    <property type="entry name" value="HAMP"/>
    <property type="match status" value="1"/>
</dbReference>
<dbReference type="InterPro" id="IPR003594">
    <property type="entry name" value="HATPase_dom"/>
</dbReference>
<evidence type="ECO:0000313" key="14">
    <source>
        <dbReference type="EMBL" id="GAA4263934.1"/>
    </source>
</evidence>
<feature type="region of interest" description="Disordered" evidence="10">
    <location>
        <begin position="713"/>
        <end position="806"/>
    </location>
</feature>
<reference evidence="15" key="1">
    <citation type="journal article" date="2019" name="Int. J. Syst. Evol. Microbiol.">
        <title>The Global Catalogue of Microorganisms (GCM) 10K type strain sequencing project: providing services to taxonomists for standard genome sequencing and annotation.</title>
        <authorList>
            <consortium name="The Broad Institute Genomics Platform"/>
            <consortium name="The Broad Institute Genome Sequencing Center for Infectious Disease"/>
            <person name="Wu L."/>
            <person name="Ma J."/>
        </authorList>
    </citation>
    <scope>NUCLEOTIDE SEQUENCE [LARGE SCALE GENOMIC DNA]</scope>
    <source>
        <strain evidence="15">JCM 17441</strain>
    </source>
</reference>
<evidence type="ECO:0000256" key="3">
    <source>
        <dbReference type="ARBA" id="ARBA00012438"/>
    </source>
</evidence>
<feature type="domain" description="NIT" evidence="13">
    <location>
        <begin position="61"/>
        <end position="312"/>
    </location>
</feature>
<evidence type="ECO:0000313" key="15">
    <source>
        <dbReference type="Proteomes" id="UP001500620"/>
    </source>
</evidence>
<dbReference type="EC" id="2.7.13.3" evidence="3"/>
<evidence type="ECO:0000256" key="8">
    <source>
        <dbReference type="ARBA" id="ARBA00022989"/>
    </source>
</evidence>
<evidence type="ECO:0000256" key="11">
    <source>
        <dbReference type="SAM" id="Phobius"/>
    </source>
</evidence>
<dbReference type="InterPro" id="IPR003660">
    <property type="entry name" value="HAMP_dom"/>
</dbReference>
<evidence type="ECO:0000259" key="12">
    <source>
        <dbReference type="PROSITE" id="PS50885"/>
    </source>
</evidence>
<dbReference type="SMART" id="SM00304">
    <property type="entry name" value="HAMP"/>
    <property type="match status" value="1"/>
</dbReference>
<evidence type="ECO:0000256" key="9">
    <source>
        <dbReference type="ARBA" id="ARBA00023012"/>
    </source>
</evidence>
<evidence type="ECO:0000256" key="10">
    <source>
        <dbReference type="SAM" id="MobiDB-lite"/>
    </source>
</evidence>
<keyword evidence="7" id="KW-0418">Kinase</keyword>
<dbReference type="EMBL" id="BAABAT010000085">
    <property type="protein sequence ID" value="GAA4263934.1"/>
    <property type="molecule type" value="Genomic_DNA"/>
</dbReference>
<dbReference type="InterPro" id="IPR010910">
    <property type="entry name" value="Nitrate/nitrite_sensing_bac"/>
</dbReference>
<evidence type="ECO:0000256" key="2">
    <source>
        <dbReference type="ARBA" id="ARBA00004370"/>
    </source>
</evidence>
<dbReference type="Gene3D" id="3.30.565.10">
    <property type="entry name" value="Histidine kinase-like ATPase, C-terminal domain"/>
    <property type="match status" value="1"/>
</dbReference>
<keyword evidence="5" id="KW-0808">Transferase</keyword>
<protein>
    <recommendedName>
        <fullName evidence="3">histidine kinase</fullName>
        <ecNumber evidence="3">2.7.13.3</ecNumber>
    </recommendedName>
</protein>
<feature type="compositionally biased region" description="Pro residues" evidence="10">
    <location>
        <begin position="746"/>
        <end position="757"/>
    </location>
</feature>
<comment type="catalytic activity">
    <reaction evidence="1">
        <text>ATP + protein L-histidine = ADP + protein N-phospho-L-histidine.</text>
        <dbReference type="EC" id="2.7.13.3"/>
    </reaction>
</comment>
<dbReference type="PANTHER" id="PTHR45436">
    <property type="entry name" value="SENSOR HISTIDINE KINASE YKOH"/>
    <property type="match status" value="1"/>
</dbReference>
<dbReference type="InterPro" id="IPR050428">
    <property type="entry name" value="TCS_sensor_his_kinase"/>
</dbReference>
<feature type="transmembrane region" description="Helical" evidence="11">
    <location>
        <begin position="312"/>
        <end position="339"/>
    </location>
</feature>
<dbReference type="InterPro" id="IPR013587">
    <property type="entry name" value="Nitrate/nitrite_sensing"/>
</dbReference>
<keyword evidence="8 11" id="KW-1133">Transmembrane helix</keyword>
<comment type="subcellular location">
    <subcellularLocation>
        <location evidence="2">Membrane</location>
    </subcellularLocation>
</comment>
<evidence type="ECO:0000256" key="4">
    <source>
        <dbReference type="ARBA" id="ARBA00022553"/>
    </source>
</evidence>
<evidence type="ECO:0000256" key="7">
    <source>
        <dbReference type="ARBA" id="ARBA00022777"/>
    </source>
</evidence>
<evidence type="ECO:0000256" key="1">
    <source>
        <dbReference type="ARBA" id="ARBA00000085"/>
    </source>
</evidence>
<dbReference type="Pfam" id="PF02518">
    <property type="entry name" value="HATPase_c"/>
    <property type="match status" value="1"/>
</dbReference>
<feature type="domain" description="HAMP" evidence="12">
    <location>
        <begin position="343"/>
        <end position="412"/>
    </location>
</feature>
<dbReference type="PROSITE" id="PS50906">
    <property type="entry name" value="NIT"/>
    <property type="match status" value="1"/>
</dbReference>
<keyword evidence="6 11" id="KW-0812">Transmembrane</keyword>
<dbReference type="SMART" id="SM00387">
    <property type="entry name" value="HATPase_c"/>
    <property type="match status" value="1"/>
</dbReference>
<feature type="compositionally biased region" description="Polar residues" evidence="10">
    <location>
        <begin position="767"/>
        <end position="777"/>
    </location>
</feature>
<comment type="caution">
    <text evidence="14">The sequence shown here is derived from an EMBL/GenBank/DDBJ whole genome shotgun (WGS) entry which is preliminary data.</text>
</comment>
<organism evidence="14 15">
    <name type="scientific">Dactylosporangium darangshiense</name>
    <dbReference type="NCBI Taxonomy" id="579108"/>
    <lineage>
        <taxon>Bacteria</taxon>
        <taxon>Bacillati</taxon>
        <taxon>Actinomycetota</taxon>
        <taxon>Actinomycetes</taxon>
        <taxon>Micromonosporales</taxon>
        <taxon>Micromonosporaceae</taxon>
        <taxon>Dactylosporangium</taxon>
    </lineage>
</organism>
<dbReference type="PANTHER" id="PTHR45436:SF5">
    <property type="entry name" value="SENSOR HISTIDINE KINASE TRCS"/>
    <property type="match status" value="1"/>
</dbReference>
<dbReference type="CDD" id="cd06225">
    <property type="entry name" value="HAMP"/>
    <property type="match status" value="1"/>
</dbReference>
<keyword evidence="11" id="KW-0472">Membrane</keyword>
<dbReference type="SUPFAM" id="SSF55874">
    <property type="entry name" value="ATPase domain of HSP90 chaperone/DNA topoisomerase II/histidine kinase"/>
    <property type="match status" value="1"/>
</dbReference>
<dbReference type="Proteomes" id="UP001500620">
    <property type="component" value="Unassembled WGS sequence"/>
</dbReference>
<evidence type="ECO:0000259" key="13">
    <source>
        <dbReference type="PROSITE" id="PS50906"/>
    </source>
</evidence>
<gene>
    <name evidence="14" type="ORF">GCM10022255_112970</name>
</gene>
<dbReference type="InterPro" id="IPR036890">
    <property type="entry name" value="HATPase_C_sf"/>
</dbReference>
<evidence type="ECO:0000256" key="5">
    <source>
        <dbReference type="ARBA" id="ARBA00022679"/>
    </source>
</evidence>
<dbReference type="Pfam" id="PF08376">
    <property type="entry name" value="NIT"/>
    <property type="match status" value="1"/>
</dbReference>
<keyword evidence="4" id="KW-0597">Phosphoprotein</keyword>
<sequence length="806" mass="85398">MPDWDGVMSSRSSRLGSSHLRTKIVALLLSLAALWAFAAWVTLREGLNLLWVQTYNSRIYQPSEPLLLGLQAERRMSMVYLGAGSNGQHGALDAQRHTIDELAGTFKASATSRSANLAADAELQQRIGDAVAGLDGLKAVRASIDARTVDRPAAAAAYTRVVDSIYQVYFSLGKLDDQAIADDTLTLTQLSQVRELVSQEDALLAGAIAAGRLSDVEYAQFTQLVGAQRVLAGGVAAKLPAGDRARYDQMVNGAAFSDFRALEDQVIGGARTSLKLPMDAGQWQSATEPVLAQVLDIVVVGGRVLVDRATPVAIWVVVRVLLAAGLGLLAVIASIIISITTARSLFRQLLRLRDAANDLANERLPAVMEKLSRGERVDVQAEAPPLEFGSDEIGQVGQAFNAVQESAIRAAVEQAELRKSVRDVFVSIARRSQGLLHRQLKMLDAMEREETDAADLDALFRVDHLATRMRRNAENLIVLSGGVPGRAWRRPVPVIDVIRAATAEIEDYARVNLQPIPAAGVIGRVVGDVIHLLAELVENATSFSPPHTMVQVSGQIVGNGYVVEIEDRGLGMGEAALAAANDQVRNPPEFQLSGNVRLGLYVVGRLAERHDIGVHLRRSPYGGTTAIVLIPSALIVSQSDGAPAPDEDAPVNGSEAHVAAAPVAARPQLAHTTEPAPGSTSRARHAAVAVMSRPGEGALDETRDAQPEVVALDPPATASGAEEPRTDRAFGLPRRSRKPLKAQPAVPAPPPSAPSPSPEEARARMSAFQQGSLQARQASDADGRDGGGESAAAVPPAPAGTPTELS</sequence>